<feature type="transmembrane region" description="Helical" evidence="1">
    <location>
        <begin position="103"/>
        <end position="124"/>
    </location>
</feature>
<reference evidence="4" key="1">
    <citation type="journal article" date="2019" name="Int. J. Syst. Evol. Microbiol.">
        <title>The Global Catalogue of Microorganisms (GCM) 10K type strain sequencing project: providing services to taxonomists for standard genome sequencing and annotation.</title>
        <authorList>
            <consortium name="The Broad Institute Genomics Platform"/>
            <consortium name="The Broad Institute Genome Sequencing Center for Infectious Disease"/>
            <person name="Wu L."/>
            <person name="Ma J."/>
        </authorList>
    </citation>
    <scope>NUCLEOTIDE SEQUENCE [LARGE SCALE GENOMIC DNA]</scope>
    <source>
        <strain evidence="4">PCU 280</strain>
    </source>
</reference>
<organism evidence="3 4">
    <name type="scientific">Paenibacillus septentrionalis</name>
    <dbReference type="NCBI Taxonomy" id="429342"/>
    <lineage>
        <taxon>Bacteria</taxon>
        <taxon>Bacillati</taxon>
        <taxon>Bacillota</taxon>
        <taxon>Bacilli</taxon>
        <taxon>Bacillales</taxon>
        <taxon>Paenibacillaceae</taxon>
        <taxon>Paenibacillus</taxon>
    </lineage>
</organism>
<dbReference type="InterPro" id="IPR020568">
    <property type="entry name" value="Ribosomal_Su5_D2-typ_SF"/>
</dbReference>
<evidence type="ECO:0000313" key="4">
    <source>
        <dbReference type="Proteomes" id="UP001596233"/>
    </source>
</evidence>
<evidence type="ECO:0000313" key="3">
    <source>
        <dbReference type="EMBL" id="MFC6332535.1"/>
    </source>
</evidence>
<dbReference type="EMBL" id="JBHSTE010000002">
    <property type="protein sequence ID" value="MFC6332535.1"/>
    <property type="molecule type" value="Genomic_DNA"/>
</dbReference>
<gene>
    <name evidence="3" type="ORF">ACFP56_07845</name>
</gene>
<accession>A0ABW1V1B4</accession>
<dbReference type="InterPro" id="IPR001478">
    <property type="entry name" value="PDZ"/>
</dbReference>
<keyword evidence="1" id="KW-0812">Transmembrane</keyword>
<dbReference type="Gene3D" id="3.30.230.10">
    <property type="match status" value="1"/>
</dbReference>
<dbReference type="SMART" id="SM00228">
    <property type="entry name" value="PDZ"/>
    <property type="match status" value="1"/>
</dbReference>
<name>A0ABW1V1B4_9BACL</name>
<dbReference type="SUPFAM" id="SSF54211">
    <property type="entry name" value="Ribosomal protein S5 domain 2-like"/>
    <property type="match status" value="1"/>
</dbReference>
<feature type="transmembrane region" description="Helical" evidence="1">
    <location>
        <begin position="131"/>
        <end position="151"/>
    </location>
</feature>
<evidence type="ECO:0000256" key="1">
    <source>
        <dbReference type="SAM" id="Phobius"/>
    </source>
</evidence>
<feature type="transmembrane region" description="Helical" evidence="1">
    <location>
        <begin position="46"/>
        <end position="66"/>
    </location>
</feature>
<feature type="domain" description="PDZ" evidence="2">
    <location>
        <begin position="223"/>
        <end position="284"/>
    </location>
</feature>
<feature type="transmembrane region" description="Helical" evidence="1">
    <location>
        <begin position="7"/>
        <end position="26"/>
    </location>
</feature>
<dbReference type="Proteomes" id="UP001596233">
    <property type="component" value="Unassembled WGS sequence"/>
</dbReference>
<dbReference type="SUPFAM" id="SSF50156">
    <property type="entry name" value="PDZ domain-like"/>
    <property type="match status" value="1"/>
</dbReference>
<keyword evidence="1" id="KW-0472">Membrane</keyword>
<sequence>MRKSSLRWYYGGFIGIVVAVLAFQLIWLPAPYVLSPQLEWIEVINWLYYAVLFIPICWLLGAVQSLRQLKKEANKSKLKVALHYVIAAASAALLLVLTQPLQYLIAALITFVIAVLVIAIAIGYELGIKRGAIYALGYAAIMLLLLCPTGYNVTYPAMTMNMNSYAKLIVEQEETTEQGWIDGVLVFERPAFPIDWLYVKTLPLVELQKRQANEPGISETYSQVVQMKQDANQLAIAIAWEQAGRGDAIQYDGVQVAAIMEGSPSDGVLQAGDVIIAVNDSRIQHRDEFLSYMTRYVTPGDDVMLTVRRQDDIKDIIVGTVVADDETNRPILGIAVQDAYHIALEQGLSLAAYIAHAGGPSHGAMLTLALYDQLTEGDVTKGLHIAGTGTIEYDGRIGMVGGIPQKAYAVGRTDADVFFVPLAGVEAAKAAAPHLNVVGVERFEDVLSWLLQH</sequence>
<proteinExistence type="predicted"/>
<dbReference type="Pfam" id="PF13180">
    <property type="entry name" value="PDZ_2"/>
    <property type="match status" value="1"/>
</dbReference>
<dbReference type="InterPro" id="IPR036034">
    <property type="entry name" value="PDZ_sf"/>
</dbReference>
<protein>
    <submittedName>
        <fullName evidence="3">PDZ domain-containing protein</fullName>
    </submittedName>
</protein>
<evidence type="ECO:0000259" key="2">
    <source>
        <dbReference type="PROSITE" id="PS50106"/>
    </source>
</evidence>
<keyword evidence="4" id="KW-1185">Reference proteome</keyword>
<dbReference type="InterPro" id="IPR014721">
    <property type="entry name" value="Ribsml_uS5_D2-typ_fold_subgr"/>
</dbReference>
<comment type="caution">
    <text evidence="3">The sequence shown here is derived from an EMBL/GenBank/DDBJ whole genome shotgun (WGS) entry which is preliminary data.</text>
</comment>
<dbReference type="PROSITE" id="PS50106">
    <property type="entry name" value="PDZ"/>
    <property type="match status" value="1"/>
</dbReference>
<dbReference type="InterPro" id="IPR008269">
    <property type="entry name" value="Lon_proteolytic"/>
</dbReference>
<keyword evidence="1" id="KW-1133">Transmembrane helix</keyword>
<dbReference type="Gene3D" id="2.30.42.10">
    <property type="match status" value="1"/>
</dbReference>
<dbReference type="RefSeq" id="WP_379232999.1">
    <property type="nucleotide sequence ID" value="NZ_JBHSTE010000002.1"/>
</dbReference>
<dbReference type="Pfam" id="PF05362">
    <property type="entry name" value="Lon_C"/>
    <property type="match status" value="1"/>
</dbReference>
<feature type="transmembrane region" description="Helical" evidence="1">
    <location>
        <begin position="78"/>
        <end position="97"/>
    </location>
</feature>